<dbReference type="PANTHER" id="PTHR47506:SF10">
    <property type="entry name" value="TRANSCRIPTIONAL REGULATORY PROTEIN"/>
    <property type="match status" value="1"/>
</dbReference>
<evidence type="ECO:0000256" key="1">
    <source>
        <dbReference type="ARBA" id="ARBA00023015"/>
    </source>
</evidence>
<feature type="DNA-binding region" description="H-T-H motif" evidence="4">
    <location>
        <begin position="29"/>
        <end position="48"/>
    </location>
</feature>
<keyword evidence="2 4" id="KW-0238">DNA-binding</keyword>
<dbReference type="Proteomes" id="UP000286680">
    <property type="component" value="Unassembled WGS sequence"/>
</dbReference>
<evidence type="ECO:0000256" key="3">
    <source>
        <dbReference type="ARBA" id="ARBA00023163"/>
    </source>
</evidence>
<dbReference type="PROSITE" id="PS50977">
    <property type="entry name" value="HTH_TETR_2"/>
    <property type="match status" value="1"/>
</dbReference>
<dbReference type="EMBL" id="PIPS01000004">
    <property type="protein sequence ID" value="RUO40251.1"/>
    <property type="molecule type" value="Genomic_DNA"/>
</dbReference>
<evidence type="ECO:0000256" key="2">
    <source>
        <dbReference type="ARBA" id="ARBA00023125"/>
    </source>
</evidence>
<comment type="caution">
    <text evidence="6">The sequence shown here is derived from an EMBL/GenBank/DDBJ whole genome shotgun (WGS) entry which is preliminary data.</text>
</comment>
<dbReference type="Gene3D" id="1.10.10.60">
    <property type="entry name" value="Homeodomain-like"/>
    <property type="match status" value="1"/>
</dbReference>
<keyword evidence="3" id="KW-0804">Transcription</keyword>
<dbReference type="Pfam" id="PF00440">
    <property type="entry name" value="TetR_N"/>
    <property type="match status" value="1"/>
</dbReference>
<name>A0AA94EDG8_9GAMM</name>
<evidence type="ECO:0000313" key="7">
    <source>
        <dbReference type="Proteomes" id="UP000286680"/>
    </source>
</evidence>
<dbReference type="RefSeq" id="WP_105307425.1">
    <property type="nucleotide sequence ID" value="NZ_PIPS01000004.1"/>
</dbReference>
<keyword evidence="7" id="KW-1185">Reference proteome</keyword>
<dbReference type="SUPFAM" id="SSF48498">
    <property type="entry name" value="Tetracyclin repressor-like, C-terminal domain"/>
    <property type="match status" value="1"/>
</dbReference>
<dbReference type="InterPro" id="IPR009057">
    <property type="entry name" value="Homeodomain-like_sf"/>
</dbReference>
<sequence length="202" mass="22401">MARTPQFNRETALNNAMSLFWRKGYHATSMKDIEQAMDMRPGSIYAAFGSKERLFGEALAVYGESTKASFSAALSEGDTELAGFVQLLQNIVEPKIQGNTPSKACMLIKTLLELSNHQTLNNEPVKNYMNELQQLFEVKFCRAIAAGELAPRADAKRLARLYQSNILGLSVMSQRDLPNDQLKQLADDICQQILPASAVLNV</sequence>
<dbReference type="SUPFAM" id="SSF46689">
    <property type="entry name" value="Homeodomain-like"/>
    <property type="match status" value="1"/>
</dbReference>
<dbReference type="GO" id="GO:0003677">
    <property type="term" value="F:DNA binding"/>
    <property type="evidence" value="ECO:0007669"/>
    <property type="project" value="UniProtKB-UniRule"/>
</dbReference>
<dbReference type="AlphaFoldDB" id="A0AA94EDG8"/>
<dbReference type="PANTHER" id="PTHR47506">
    <property type="entry name" value="TRANSCRIPTIONAL REGULATORY PROTEIN"/>
    <property type="match status" value="1"/>
</dbReference>
<accession>A0AA94EDG8</accession>
<evidence type="ECO:0000256" key="4">
    <source>
        <dbReference type="PROSITE-ProRule" id="PRU00335"/>
    </source>
</evidence>
<protein>
    <submittedName>
        <fullName evidence="6">TetR/AcrR family transcriptional regulator</fullName>
    </submittedName>
</protein>
<dbReference type="InterPro" id="IPR001647">
    <property type="entry name" value="HTH_TetR"/>
</dbReference>
<proteinExistence type="predicted"/>
<reference evidence="7" key="1">
    <citation type="journal article" date="2018" name="Front. Microbiol.">
        <title>Genome-Based Analysis Reveals the Taxonomy and Diversity of the Family Idiomarinaceae.</title>
        <authorList>
            <person name="Liu Y."/>
            <person name="Lai Q."/>
            <person name="Shao Z."/>
        </authorList>
    </citation>
    <scope>NUCLEOTIDE SEQUENCE [LARGE SCALE GENOMIC DNA]</scope>
    <source>
        <strain evidence="7">SN-14</strain>
    </source>
</reference>
<dbReference type="Gene3D" id="1.10.357.10">
    <property type="entry name" value="Tetracycline Repressor, domain 2"/>
    <property type="match status" value="1"/>
</dbReference>
<feature type="domain" description="HTH tetR-type" evidence="5">
    <location>
        <begin position="6"/>
        <end position="66"/>
    </location>
</feature>
<gene>
    <name evidence="6" type="ORF">CWE23_11625</name>
</gene>
<evidence type="ECO:0000313" key="6">
    <source>
        <dbReference type="EMBL" id="RUO40251.1"/>
    </source>
</evidence>
<organism evidence="6 7">
    <name type="scientific">Idiomarina aquatica</name>
    <dbReference type="NCBI Taxonomy" id="1327752"/>
    <lineage>
        <taxon>Bacteria</taxon>
        <taxon>Pseudomonadati</taxon>
        <taxon>Pseudomonadota</taxon>
        <taxon>Gammaproteobacteria</taxon>
        <taxon>Alteromonadales</taxon>
        <taxon>Idiomarinaceae</taxon>
        <taxon>Idiomarina</taxon>
    </lineage>
</organism>
<keyword evidence="1" id="KW-0805">Transcription regulation</keyword>
<evidence type="ECO:0000259" key="5">
    <source>
        <dbReference type="PROSITE" id="PS50977"/>
    </source>
</evidence>
<dbReference type="InterPro" id="IPR036271">
    <property type="entry name" value="Tet_transcr_reg_TetR-rel_C_sf"/>
</dbReference>